<proteinExistence type="predicted"/>
<accession>V2WN34</accession>
<dbReference type="OrthoDB" id="3051081at2759"/>
<feature type="region of interest" description="Disordered" evidence="1">
    <location>
        <begin position="22"/>
        <end position="45"/>
    </location>
</feature>
<dbReference type="KEGG" id="mrr:Moror_15389"/>
<comment type="caution">
    <text evidence="2">The sequence shown here is derived from an EMBL/GenBank/DDBJ whole genome shotgun (WGS) entry which is preliminary data.</text>
</comment>
<evidence type="ECO:0000313" key="2">
    <source>
        <dbReference type="EMBL" id="ESK81961.1"/>
    </source>
</evidence>
<evidence type="ECO:0000256" key="1">
    <source>
        <dbReference type="SAM" id="MobiDB-lite"/>
    </source>
</evidence>
<reference evidence="2 3" key="1">
    <citation type="journal article" date="2014" name="BMC Genomics">
        <title>Genome and secretome analysis of the hemibiotrophic fungal pathogen, Moniliophthora roreri, which causes frosty pod rot disease of cacao: mechanisms of the biotrophic and necrotrophic phases.</title>
        <authorList>
            <person name="Meinhardt L.W."/>
            <person name="Costa G.G.L."/>
            <person name="Thomazella D.P.T."/>
            <person name="Teixeira P.J.P.L."/>
            <person name="Carazzolle M.F."/>
            <person name="Schuster S.C."/>
            <person name="Carlson J.E."/>
            <person name="Guiltinan M.J."/>
            <person name="Mieczkowski P."/>
            <person name="Farmer A."/>
            <person name="Ramaraj T."/>
            <person name="Crozier J."/>
            <person name="Davis R.E."/>
            <person name="Shao J."/>
            <person name="Melnick R.L."/>
            <person name="Pereira G.A.G."/>
            <person name="Bailey B.A."/>
        </authorList>
    </citation>
    <scope>NUCLEOTIDE SEQUENCE [LARGE SCALE GENOMIC DNA]</scope>
    <source>
        <strain evidence="2 3">MCA 2997</strain>
    </source>
</reference>
<dbReference type="EMBL" id="AWSO01002137">
    <property type="protein sequence ID" value="ESK81961.1"/>
    <property type="molecule type" value="Genomic_DNA"/>
</dbReference>
<protein>
    <submittedName>
        <fullName evidence="2">Uncharacterized protein</fullName>
    </submittedName>
</protein>
<sequence>MTDGPGEFWKNDKTDLLFAFDPEAEKVSSPAEASGPEDEGKSRRVHLPVFLSGQTDWIMTRPEGTPTNIKDWMNAAILFDESYK</sequence>
<dbReference type="AlphaFoldDB" id="V2WN34"/>
<dbReference type="Proteomes" id="UP000017559">
    <property type="component" value="Unassembled WGS sequence"/>
</dbReference>
<name>V2WN34_MONRO</name>
<dbReference type="HOGENOM" id="CLU_000384_30_8_1"/>
<gene>
    <name evidence="2" type="ORF">Moror_15389</name>
</gene>
<evidence type="ECO:0000313" key="3">
    <source>
        <dbReference type="Proteomes" id="UP000017559"/>
    </source>
</evidence>
<keyword evidence="3" id="KW-1185">Reference proteome</keyword>
<organism evidence="2 3">
    <name type="scientific">Moniliophthora roreri (strain MCA 2997)</name>
    <name type="common">Cocoa frosty pod rot fungus</name>
    <name type="synonym">Crinipellis roreri</name>
    <dbReference type="NCBI Taxonomy" id="1381753"/>
    <lineage>
        <taxon>Eukaryota</taxon>
        <taxon>Fungi</taxon>
        <taxon>Dikarya</taxon>
        <taxon>Basidiomycota</taxon>
        <taxon>Agaricomycotina</taxon>
        <taxon>Agaricomycetes</taxon>
        <taxon>Agaricomycetidae</taxon>
        <taxon>Agaricales</taxon>
        <taxon>Marasmiineae</taxon>
        <taxon>Marasmiaceae</taxon>
        <taxon>Moniliophthora</taxon>
    </lineage>
</organism>